<evidence type="ECO:0000259" key="2">
    <source>
        <dbReference type="PROSITE" id="PS50011"/>
    </source>
</evidence>
<dbReference type="SUPFAM" id="SSF56112">
    <property type="entry name" value="Protein kinase-like (PK-like)"/>
    <property type="match status" value="1"/>
</dbReference>
<reference evidence="3 4" key="1">
    <citation type="submission" date="2024-04" db="EMBL/GenBank/DDBJ databases">
        <title>The reference genome of an endangered Asteraceae, Deinandra increscens subsp. villosa, native to the Central Coast of California.</title>
        <authorList>
            <person name="Guilliams M."/>
            <person name="Hasenstab-Lehman K."/>
            <person name="Meyer R."/>
            <person name="Mcevoy S."/>
        </authorList>
    </citation>
    <scope>NUCLEOTIDE SEQUENCE [LARGE SCALE GENOMIC DNA]</scope>
    <source>
        <tissue evidence="3">Leaf</tissue>
    </source>
</reference>
<dbReference type="GO" id="GO:0005524">
    <property type="term" value="F:ATP binding"/>
    <property type="evidence" value="ECO:0007669"/>
    <property type="project" value="InterPro"/>
</dbReference>
<evidence type="ECO:0000313" key="4">
    <source>
        <dbReference type="Proteomes" id="UP001408789"/>
    </source>
</evidence>
<organism evidence="3 4">
    <name type="scientific">Deinandra increscens subsp. villosa</name>
    <dbReference type="NCBI Taxonomy" id="3103831"/>
    <lineage>
        <taxon>Eukaryota</taxon>
        <taxon>Viridiplantae</taxon>
        <taxon>Streptophyta</taxon>
        <taxon>Embryophyta</taxon>
        <taxon>Tracheophyta</taxon>
        <taxon>Spermatophyta</taxon>
        <taxon>Magnoliopsida</taxon>
        <taxon>eudicotyledons</taxon>
        <taxon>Gunneridae</taxon>
        <taxon>Pentapetalae</taxon>
        <taxon>asterids</taxon>
        <taxon>campanulids</taxon>
        <taxon>Asterales</taxon>
        <taxon>Asteraceae</taxon>
        <taxon>Asteroideae</taxon>
        <taxon>Heliantheae alliance</taxon>
        <taxon>Madieae</taxon>
        <taxon>Madiinae</taxon>
        <taxon>Deinandra</taxon>
    </lineage>
</organism>
<dbReference type="Proteomes" id="UP001408789">
    <property type="component" value="Unassembled WGS sequence"/>
</dbReference>
<dbReference type="SMART" id="SM00220">
    <property type="entry name" value="S_TKc"/>
    <property type="match status" value="1"/>
</dbReference>
<protein>
    <recommendedName>
        <fullName evidence="2">Protein kinase domain-containing protein</fullName>
    </recommendedName>
</protein>
<dbReference type="InterPro" id="IPR011009">
    <property type="entry name" value="Kinase-like_dom_sf"/>
</dbReference>
<dbReference type="Gene3D" id="1.10.510.10">
    <property type="entry name" value="Transferase(Phosphotransferase) domain 1"/>
    <property type="match status" value="1"/>
</dbReference>
<keyword evidence="1" id="KW-1133">Transmembrane helix</keyword>
<keyword evidence="4" id="KW-1185">Reference proteome</keyword>
<accession>A0AAP0GJ28</accession>
<dbReference type="PROSITE" id="PS50011">
    <property type="entry name" value="PROTEIN_KINASE_DOM"/>
    <property type="match status" value="1"/>
</dbReference>
<comment type="caution">
    <text evidence="3">The sequence shown here is derived from an EMBL/GenBank/DDBJ whole genome shotgun (WGS) entry which is preliminary data.</text>
</comment>
<feature type="transmembrane region" description="Helical" evidence="1">
    <location>
        <begin position="72"/>
        <end position="90"/>
    </location>
</feature>
<dbReference type="GO" id="GO:0004672">
    <property type="term" value="F:protein kinase activity"/>
    <property type="evidence" value="ECO:0007669"/>
    <property type="project" value="InterPro"/>
</dbReference>
<sequence length="634" mass="71715">MLNQPPVGKTYSDTIATRTPYPLISESPELRCSFIRNTNSIFAILLLLIVAVGAIVVSYQPYLTSTTTRGGLAGYLLIIILPFLSLSPLYYHHQRHVSNYVLIGMFTVALAFTAGVSCTFTSGKHVTPGYFYLSESLDENDGYTFRISIDEQDFKYVSLQALPNILNHSYGGPITLYHGLGRNQCINPHSPASSLGLLESFFSHNVKLEDQESFEGTHPNTRYIMKKRFDRGGYGEVWVAFHWNYHQQSNNSEQSVNNKAFQLYSTYHVTENETSGPPNDNIFIVKRIMVERRNTAYLSGIREKYFGELFLDASSYSGGTLSVKHPYPYPYEEGLKHIARYIESFGSKSKEIWLVFRHEGISLSKLLYTADDNGSSGATAYVTMLHPSKWWRWLKTTKAGEAEMKSLILQLDSGRCLKRSTGDETYITKMRIIDFGSAMDEFTIKHLYGAAGPSRDEQTVEYMPPEAFLNATWYHGPSSITTKYDMWSVGVVILELVIGSRNVFQIDGRTHALLDRHLEGWNEELKKLAYKLKSLMELCILPPRSSANGKVSERLGYEISTPTIGLGSSFKAIGYIWWFRSGRTYIQYNQSGGYGFDTVVFPTTKRTVVVMEESSNEMDGVKEVMGSNRNMQKE</sequence>
<keyword evidence="1" id="KW-0812">Transmembrane</keyword>
<evidence type="ECO:0000256" key="1">
    <source>
        <dbReference type="SAM" id="Phobius"/>
    </source>
</evidence>
<keyword evidence="1" id="KW-0472">Membrane</keyword>
<feature type="transmembrane region" description="Helical" evidence="1">
    <location>
        <begin position="97"/>
        <end position="116"/>
    </location>
</feature>
<gene>
    <name evidence="3" type="ORF">SSX86_027807</name>
</gene>
<name>A0AAP0GJ28_9ASTR</name>
<dbReference type="AlphaFoldDB" id="A0AAP0GJ28"/>
<feature type="transmembrane region" description="Helical" evidence="1">
    <location>
        <begin position="41"/>
        <end position="60"/>
    </location>
</feature>
<feature type="domain" description="Protein kinase" evidence="2">
    <location>
        <begin position="223"/>
        <end position="564"/>
    </location>
</feature>
<dbReference type="EMBL" id="JBCNJP010000027">
    <property type="protein sequence ID" value="KAK9051181.1"/>
    <property type="molecule type" value="Genomic_DNA"/>
</dbReference>
<proteinExistence type="predicted"/>
<evidence type="ECO:0000313" key="3">
    <source>
        <dbReference type="EMBL" id="KAK9051181.1"/>
    </source>
</evidence>
<dbReference type="InterPro" id="IPR000719">
    <property type="entry name" value="Prot_kinase_dom"/>
</dbReference>
<dbReference type="Pfam" id="PF00069">
    <property type="entry name" value="Pkinase"/>
    <property type="match status" value="1"/>
</dbReference>